<proteinExistence type="predicted"/>
<name>A0ABP3C7K7_9MICO</name>
<keyword evidence="2" id="KW-0315">Glutamine amidotransferase</keyword>
<dbReference type="InterPro" id="IPR017926">
    <property type="entry name" value="GATASE"/>
</dbReference>
<protein>
    <submittedName>
        <fullName evidence="2">Type 1 glutamine amidotransferase</fullName>
    </submittedName>
</protein>
<evidence type="ECO:0000259" key="1">
    <source>
        <dbReference type="Pfam" id="PF00117"/>
    </source>
</evidence>
<dbReference type="EMBL" id="BAAAAF010000004">
    <property type="protein sequence ID" value="GAA0035451.1"/>
    <property type="molecule type" value="Genomic_DNA"/>
</dbReference>
<dbReference type="Pfam" id="PF00117">
    <property type="entry name" value="GATase"/>
    <property type="match status" value="1"/>
</dbReference>
<dbReference type="Gene3D" id="3.40.50.880">
    <property type="match status" value="1"/>
</dbReference>
<gene>
    <name evidence="2" type="ORF">NCCP602_14120</name>
</gene>
<dbReference type="RefSeq" id="WP_339392340.1">
    <property type="nucleotide sequence ID" value="NZ_BAAAAF010000004.1"/>
</dbReference>
<feature type="domain" description="Glutamine amidotransferase" evidence="1">
    <location>
        <begin position="18"/>
        <end position="185"/>
    </location>
</feature>
<dbReference type="InterPro" id="IPR044992">
    <property type="entry name" value="ChyE-like"/>
</dbReference>
<dbReference type="SUPFAM" id="SSF52317">
    <property type="entry name" value="Class I glutamine amidotransferase-like"/>
    <property type="match status" value="1"/>
</dbReference>
<reference evidence="2 3" key="1">
    <citation type="submission" date="2024-01" db="EMBL/GenBank/DDBJ databases">
        <title>Characterization of antibiotic resistant novel bacterial strains and their environmental applications.</title>
        <authorList>
            <person name="Manzoor S."/>
            <person name="Abbas S."/>
            <person name="Arshad M."/>
            <person name="Ahmed I."/>
        </authorList>
    </citation>
    <scope>NUCLEOTIDE SEQUENCE [LARGE SCALE GENOMIC DNA]</scope>
    <source>
        <strain evidence="2 3">NCCP-602</strain>
    </source>
</reference>
<dbReference type="InterPro" id="IPR029062">
    <property type="entry name" value="Class_I_gatase-like"/>
</dbReference>
<dbReference type="PANTHER" id="PTHR42695:SF5">
    <property type="entry name" value="GLUTAMINE AMIDOTRANSFERASE YLR126C-RELATED"/>
    <property type="match status" value="1"/>
</dbReference>
<sequence length="240" mass="26038">MTRILVIVNDVDSHLGNFANWMIRAGVEFDVRIGSVSGVPTKAELTAYDGLILLGGGYMPDETDRAPWLAGEADLVRRGLDTDLPMLGVCLGGQLIAQVIGGEVRARTGTPEKGYTWIDLTEAAAEDPVFAGVAPRSAFLESHVDRIVDLPAEAVLLATSPACRFQAFRVGRAWGTQFHPEASSDNISRWDPENLAELGFNKEVLLREASEREADSLGEAQTLFSAFLAVVREGQRPERS</sequence>
<accession>A0ABP3C7K7</accession>
<dbReference type="PRINTS" id="PR00097">
    <property type="entry name" value="ANTSNTHASEII"/>
</dbReference>
<dbReference type="PANTHER" id="PTHR42695">
    <property type="entry name" value="GLUTAMINE AMIDOTRANSFERASE YLR126C-RELATED"/>
    <property type="match status" value="1"/>
</dbReference>
<dbReference type="CDD" id="cd01741">
    <property type="entry name" value="GATase1_1"/>
    <property type="match status" value="1"/>
</dbReference>
<organism evidence="2 3">
    <name type="scientific">Brevibacterium metallidurans</name>
    <dbReference type="NCBI Taxonomy" id="1482676"/>
    <lineage>
        <taxon>Bacteria</taxon>
        <taxon>Bacillati</taxon>
        <taxon>Actinomycetota</taxon>
        <taxon>Actinomycetes</taxon>
        <taxon>Micrococcales</taxon>
        <taxon>Brevibacteriaceae</taxon>
        <taxon>Brevibacterium</taxon>
    </lineage>
</organism>
<dbReference type="PROSITE" id="PS51273">
    <property type="entry name" value="GATASE_TYPE_1"/>
    <property type="match status" value="1"/>
</dbReference>
<comment type="caution">
    <text evidence="2">The sequence shown here is derived from an EMBL/GenBank/DDBJ whole genome shotgun (WGS) entry which is preliminary data.</text>
</comment>
<evidence type="ECO:0000313" key="2">
    <source>
        <dbReference type="EMBL" id="GAA0035451.1"/>
    </source>
</evidence>
<evidence type="ECO:0000313" key="3">
    <source>
        <dbReference type="Proteomes" id="UP001498238"/>
    </source>
</evidence>
<keyword evidence="3" id="KW-1185">Reference proteome</keyword>
<dbReference type="Proteomes" id="UP001498238">
    <property type="component" value="Unassembled WGS sequence"/>
</dbReference>